<organism evidence="11 12">
    <name type="scientific">Aphidius gifuensis</name>
    <name type="common">Parasitoid wasp</name>
    <dbReference type="NCBI Taxonomy" id="684658"/>
    <lineage>
        <taxon>Eukaryota</taxon>
        <taxon>Metazoa</taxon>
        <taxon>Ecdysozoa</taxon>
        <taxon>Arthropoda</taxon>
        <taxon>Hexapoda</taxon>
        <taxon>Insecta</taxon>
        <taxon>Pterygota</taxon>
        <taxon>Neoptera</taxon>
        <taxon>Endopterygota</taxon>
        <taxon>Hymenoptera</taxon>
        <taxon>Apocrita</taxon>
        <taxon>Ichneumonoidea</taxon>
        <taxon>Braconidae</taxon>
        <taxon>Aphidiinae</taxon>
        <taxon>Aphidius</taxon>
    </lineage>
</organism>
<keyword evidence="7" id="KW-0966">Cell projection</keyword>
<dbReference type="GO" id="GO:0060294">
    <property type="term" value="P:cilium movement involved in cell motility"/>
    <property type="evidence" value="ECO:0007669"/>
    <property type="project" value="TreeGrafter"/>
</dbReference>
<dbReference type="GO" id="GO:0060091">
    <property type="term" value="C:kinocilium"/>
    <property type="evidence" value="ECO:0007669"/>
    <property type="project" value="UniProtKB-SubCell"/>
</dbReference>
<evidence type="ECO:0000313" key="11">
    <source>
        <dbReference type="EMBL" id="KAF7992712.1"/>
    </source>
</evidence>
<comment type="caution">
    <text evidence="11">The sequence shown here is derived from an EMBL/GenBank/DDBJ whole genome shotgun (WGS) entry which is preliminary data.</text>
</comment>
<evidence type="ECO:0000256" key="9">
    <source>
        <dbReference type="ARBA" id="ARBA00038319"/>
    </source>
</evidence>
<evidence type="ECO:0000256" key="2">
    <source>
        <dbReference type="ARBA" id="ARBA00022490"/>
    </source>
</evidence>
<gene>
    <name evidence="11" type="ORF">HCN44_005056</name>
</gene>
<dbReference type="AlphaFoldDB" id="A0A834XUG2"/>
<evidence type="ECO:0000256" key="6">
    <source>
        <dbReference type="ARBA" id="ARBA00023212"/>
    </source>
</evidence>
<dbReference type="InterPro" id="IPR055316">
    <property type="entry name" value="RSP9"/>
</dbReference>
<keyword evidence="3" id="KW-0970">Cilium biogenesis/degradation</keyword>
<sequence>MDYCKLSETVDKFGHAGICIGTEKSQILKNSLLILQNENHFKKTFYWGRINGIQADYQIAYGYKKDCLKDRIFFYSLDGLDWMLLPKSNKCSRYLTPLAMTLFEGNPSIVTNVLKNNIPFSPDDKSLEAFEGVMPNELKEEDRLATTVEMITEESLVIPRGGFFKNPDGIITEHPSYSGLNSTESIDLKSYLHARLPRKKWTENLLTRDDYNYSLDFLDPIEMDPLKESWNLQVYSAGHLVILQNLFWPGMTFYHIVDSPHYGSLYIGSGIKNLNVPFMI</sequence>
<proteinExistence type="inferred from homology"/>
<dbReference type="GO" id="GO:0044458">
    <property type="term" value="P:motile cilium assembly"/>
    <property type="evidence" value="ECO:0007669"/>
    <property type="project" value="TreeGrafter"/>
</dbReference>
<evidence type="ECO:0000256" key="4">
    <source>
        <dbReference type="ARBA" id="ARBA00022846"/>
    </source>
</evidence>
<dbReference type="EMBL" id="JACMRX010000003">
    <property type="protein sequence ID" value="KAF7992712.1"/>
    <property type="molecule type" value="Genomic_DNA"/>
</dbReference>
<keyword evidence="4" id="KW-0282">Flagellum</keyword>
<reference evidence="11 12" key="1">
    <citation type="submission" date="2020-08" db="EMBL/GenBank/DDBJ databases">
        <title>Aphidius gifuensis genome sequencing and assembly.</title>
        <authorList>
            <person name="Du Z."/>
        </authorList>
    </citation>
    <scope>NUCLEOTIDE SEQUENCE [LARGE SCALE GENOMIC DNA]</scope>
    <source>
        <strain evidence="11">YNYX2018</strain>
        <tissue evidence="11">Adults</tissue>
    </source>
</reference>
<dbReference type="OrthoDB" id="10258956at2759"/>
<protein>
    <recommendedName>
        <fullName evidence="10">Radial spoke head protein 9 homolog</fullName>
    </recommendedName>
</protein>
<evidence type="ECO:0000256" key="3">
    <source>
        <dbReference type="ARBA" id="ARBA00022794"/>
    </source>
</evidence>
<evidence type="ECO:0000256" key="5">
    <source>
        <dbReference type="ARBA" id="ARBA00023069"/>
    </source>
</evidence>
<dbReference type="Proteomes" id="UP000639338">
    <property type="component" value="Unassembled WGS sequence"/>
</dbReference>
<evidence type="ECO:0000256" key="1">
    <source>
        <dbReference type="ARBA" id="ARBA00004611"/>
    </source>
</evidence>
<dbReference type="GO" id="GO:0035082">
    <property type="term" value="P:axoneme assembly"/>
    <property type="evidence" value="ECO:0007669"/>
    <property type="project" value="InterPro"/>
</dbReference>
<dbReference type="PANTHER" id="PTHR22069">
    <property type="entry name" value="MITOCHONDRIAL RIBOSOMAL PROTEIN S18"/>
    <property type="match status" value="1"/>
</dbReference>
<dbReference type="PANTHER" id="PTHR22069:SF0">
    <property type="entry name" value="RADIAL SPOKE HEAD PROTEIN 9 HOMOLOG"/>
    <property type="match status" value="1"/>
</dbReference>
<keyword evidence="6" id="KW-0206">Cytoskeleton</keyword>
<dbReference type="GO" id="GO:0005930">
    <property type="term" value="C:axoneme"/>
    <property type="evidence" value="ECO:0007669"/>
    <property type="project" value="TreeGrafter"/>
</dbReference>
<keyword evidence="2" id="KW-0963">Cytoplasm</keyword>
<comment type="similarity">
    <text evidence="9">Belongs to the flagellar radial spoke RSP9 family.</text>
</comment>
<evidence type="ECO:0000256" key="7">
    <source>
        <dbReference type="ARBA" id="ARBA00023273"/>
    </source>
</evidence>
<comment type="subcellular location">
    <subcellularLocation>
        <location evidence="8">Cell projection</location>
        <location evidence="8">Kinocilium</location>
    </subcellularLocation>
    <subcellularLocation>
        <location evidence="1">Cytoplasm</location>
        <location evidence="1">Cytoskeleton</location>
        <location evidence="1">Flagellum axoneme</location>
    </subcellularLocation>
</comment>
<accession>A0A834XUG2</accession>
<evidence type="ECO:0000256" key="10">
    <source>
        <dbReference type="ARBA" id="ARBA00041080"/>
    </source>
</evidence>
<keyword evidence="5" id="KW-0969">Cilium</keyword>
<evidence type="ECO:0000256" key="8">
    <source>
        <dbReference type="ARBA" id="ARBA00037822"/>
    </source>
</evidence>
<name>A0A834XUG2_APHGI</name>
<evidence type="ECO:0000313" key="12">
    <source>
        <dbReference type="Proteomes" id="UP000639338"/>
    </source>
</evidence>
<keyword evidence="12" id="KW-1185">Reference proteome</keyword>